<dbReference type="PANTHER" id="PTHR43792">
    <property type="entry name" value="GNAT FAMILY, PUTATIVE (AFU_ORTHOLOGUE AFUA_3G00765)-RELATED-RELATED"/>
    <property type="match status" value="1"/>
</dbReference>
<comment type="caution">
    <text evidence="2">The sequence shown here is derived from an EMBL/GenBank/DDBJ whole genome shotgun (WGS) entry which is preliminary data.</text>
</comment>
<dbReference type="InterPro" id="IPR051531">
    <property type="entry name" value="N-acetyltransferase"/>
</dbReference>
<evidence type="ECO:0000313" key="2">
    <source>
        <dbReference type="EMBL" id="PVZ93584.1"/>
    </source>
</evidence>
<dbReference type="InterPro" id="IPR000182">
    <property type="entry name" value="GNAT_dom"/>
</dbReference>
<dbReference type="EMBL" id="QEOP01000003">
    <property type="protein sequence ID" value="PVZ93584.1"/>
    <property type="molecule type" value="Genomic_DNA"/>
</dbReference>
<reference evidence="2 3" key="1">
    <citation type="submission" date="2018-05" db="EMBL/GenBank/DDBJ databases">
        <title>Amnibacterium sp. M8JJ-5, whole genome shotgun sequence.</title>
        <authorList>
            <person name="Tuo L."/>
        </authorList>
    </citation>
    <scope>NUCLEOTIDE SEQUENCE [LARGE SCALE GENOMIC DNA]</scope>
    <source>
        <strain evidence="2 3">M8JJ-5</strain>
    </source>
</reference>
<dbReference type="InterPro" id="IPR016181">
    <property type="entry name" value="Acyl_CoA_acyltransferase"/>
</dbReference>
<proteinExistence type="predicted"/>
<dbReference type="Pfam" id="PF13302">
    <property type="entry name" value="Acetyltransf_3"/>
    <property type="match status" value="1"/>
</dbReference>
<organism evidence="2 3">
    <name type="scientific">Amnibacterium flavum</name>
    <dbReference type="NCBI Taxonomy" id="2173173"/>
    <lineage>
        <taxon>Bacteria</taxon>
        <taxon>Bacillati</taxon>
        <taxon>Actinomycetota</taxon>
        <taxon>Actinomycetes</taxon>
        <taxon>Micrococcales</taxon>
        <taxon>Microbacteriaceae</taxon>
        <taxon>Amnibacterium</taxon>
    </lineage>
</organism>
<dbReference type="RefSeq" id="WP_116757569.1">
    <property type="nucleotide sequence ID" value="NZ_JBHUEX010000001.1"/>
</dbReference>
<accession>A0A2V1HU11</accession>
<dbReference type="GO" id="GO:0016747">
    <property type="term" value="F:acyltransferase activity, transferring groups other than amino-acyl groups"/>
    <property type="evidence" value="ECO:0007669"/>
    <property type="project" value="InterPro"/>
</dbReference>
<keyword evidence="2" id="KW-0808">Transferase</keyword>
<dbReference type="Gene3D" id="3.40.630.30">
    <property type="match status" value="1"/>
</dbReference>
<dbReference type="OrthoDB" id="3533156at2"/>
<dbReference type="PANTHER" id="PTHR43792:SF1">
    <property type="entry name" value="N-ACETYLTRANSFERASE DOMAIN-CONTAINING PROTEIN"/>
    <property type="match status" value="1"/>
</dbReference>
<keyword evidence="3" id="KW-1185">Reference proteome</keyword>
<dbReference type="SUPFAM" id="SSF55729">
    <property type="entry name" value="Acyl-CoA N-acyltransferases (Nat)"/>
    <property type="match status" value="1"/>
</dbReference>
<name>A0A2V1HU11_9MICO</name>
<dbReference type="Proteomes" id="UP000244893">
    <property type="component" value="Unassembled WGS sequence"/>
</dbReference>
<sequence length="189" mass="20777">MEVERITERLVLRRWRGGDRDPFAALCADPEVMEFFPAPLDRIAADALADRADAMFDSHGYGLWAVERRDTAEFIGFTGLAPLPAGVPGAGGVEVGWRLARDQWGHGFATEAAGEALSFAFDDVGLDEVGSITAVVNSRSRAVMERIGMRQADLFEHPRIDEGSPLRPHVRYLLTRTEQTARLPTAPLC</sequence>
<evidence type="ECO:0000259" key="1">
    <source>
        <dbReference type="PROSITE" id="PS51186"/>
    </source>
</evidence>
<dbReference type="PROSITE" id="PS51186">
    <property type="entry name" value="GNAT"/>
    <property type="match status" value="1"/>
</dbReference>
<dbReference type="AlphaFoldDB" id="A0A2V1HU11"/>
<protein>
    <submittedName>
        <fullName evidence="2">GNAT family N-acetyltransferase</fullName>
    </submittedName>
</protein>
<feature type="domain" description="N-acetyltransferase" evidence="1">
    <location>
        <begin position="10"/>
        <end position="177"/>
    </location>
</feature>
<gene>
    <name evidence="2" type="ORF">DDQ50_14840</name>
</gene>
<evidence type="ECO:0000313" key="3">
    <source>
        <dbReference type="Proteomes" id="UP000244893"/>
    </source>
</evidence>